<sequence length="72" mass="7685">MAMSLGSPRHDRMLGLDSNRRRRCVSGGGGVRCCEQSSPPEKGMTPAGQRDGWKLLADVNRSRSSIGRPSGG</sequence>
<keyword evidence="2" id="KW-1185">Reference proteome</keyword>
<evidence type="ECO:0000313" key="1">
    <source>
        <dbReference type="EMBL" id="KAI3764565.1"/>
    </source>
</evidence>
<protein>
    <submittedName>
        <fullName evidence="1">Uncharacterized protein</fullName>
    </submittedName>
</protein>
<dbReference type="EMBL" id="CM042011">
    <property type="protein sequence ID" value="KAI3764565.1"/>
    <property type="molecule type" value="Genomic_DNA"/>
</dbReference>
<comment type="caution">
    <text evidence="1">The sequence shown here is derived from an EMBL/GenBank/DDBJ whole genome shotgun (WGS) entry which is preliminary data.</text>
</comment>
<accession>A0ACB9F0G4</accession>
<proteinExistence type="predicted"/>
<evidence type="ECO:0000313" key="2">
    <source>
        <dbReference type="Proteomes" id="UP001055811"/>
    </source>
</evidence>
<name>A0ACB9F0G4_CICIN</name>
<organism evidence="1 2">
    <name type="scientific">Cichorium intybus</name>
    <name type="common">Chicory</name>
    <dbReference type="NCBI Taxonomy" id="13427"/>
    <lineage>
        <taxon>Eukaryota</taxon>
        <taxon>Viridiplantae</taxon>
        <taxon>Streptophyta</taxon>
        <taxon>Embryophyta</taxon>
        <taxon>Tracheophyta</taxon>
        <taxon>Spermatophyta</taxon>
        <taxon>Magnoliopsida</taxon>
        <taxon>eudicotyledons</taxon>
        <taxon>Gunneridae</taxon>
        <taxon>Pentapetalae</taxon>
        <taxon>asterids</taxon>
        <taxon>campanulids</taxon>
        <taxon>Asterales</taxon>
        <taxon>Asteraceae</taxon>
        <taxon>Cichorioideae</taxon>
        <taxon>Cichorieae</taxon>
        <taxon>Cichoriinae</taxon>
        <taxon>Cichorium</taxon>
    </lineage>
</organism>
<reference evidence="1 2" key="2">
    <citation type="journal article" date="2022" name="Mol. Ecol. Resour.">
        <title>The genomes of chicory, endive, great burdock and yacon provide insights into Asteraceae paleo-polyploidization history and plant inulin production.</title>
        <authorList>
            <person name="Fan W."/>
            <person name="Wang S."/>
            <person name="Wang H."/>
            <person name="Wang A."/>
            <person name="Jiang F."/>
            <person name="Liu H."/>
            <person name="Zhao H."/>
            <person name="Xu D."/>
            <person name="Zhang Y."/>
        </authorList>
    </citation>
    <scope>NUCLEOTIDE SEQUENCE [LARGE SCALE GENOMIC DNA]</scope>
    <source>
        <strain evidence="2">cv. Punajuju</strain>
        <tissue evidence="1">Leaves</tissue>
    </source>
</reference>
<reference evidence="2" key="1">
    <citation type="journal article" date="2022" name="Mol. Ecol. Resour.">
        <title>The genomes of chicory, endive, great burdock and yacon provide insights into Asteraceae palaeo-polyploidization history and plant inulin production.</title>
        <authorList>
            <person name="Fan W."/>
            <person name="Wang S."/>
            <person name="Wang H."/>
            <person name="Wang A."/>
            <person name="Jiang F."/>
            <person name="Liu H."/>
            <person name="Zhao H."/>
            <person name="Xu D."/>
            <person name="Zhang Y."/>
        </authorList>
    </citation>
    <scope>NUCLEOTIDE SEQUENCE [LARGE SCALE GENOMIC DNA]</scope>
    <source>
        <strain evidence="2">cv. Punajuju</strain>
    </source>
</reference>
<dbReference type="Proteomes" id="UP001055811">
    <property type="component" value="Linkage Group LG03"/>
</dbReference>
<gene>
    <name evidence="1" type="ORF">L2E82_14576</name>
</gene>